<keyword evidence="6" id="KW-0812">Transmembrane</keyword>
<keyword evidence="4 5" id="KW-1015">Disulfide bond</keyword>
<keyword evidence="6" id="KW-0732">Signal</keyword>
<comment type="subcellular location">
    <subcellularLocation>
        <location evidence="6">Membrane</location>
        <topology evidence="6">Single-pass type I membrane protein</topology>
    </subcellularLocation>
</comment>
<evidence type="ECO:0000259" key="7">
    <source>
        <dbReference type="PROSITE" id="PS51051"/>
    </source>
</evidence>
<feature type="domain" description="DSL" evidence="7">
    <location>
        <begin position="94"/>
        <end position="138"/>
    </location>
</feature>
<sequence>MLLRFPPKTLIQRNKVLLVYVSEKELFDMLLPNNFNFVSHAWRGSINFLAYMRSGSSHTLITRLMTQKWLDPGDDWMEDEQRSSNSSIKYEYRVICDSYYYGSGCANFCRPRDDKFGHYTCDPSGARICLSGWKGAYCDRQGSDLGLSVWEVYCHGSSSNCMVGLAVTDERIRMLSTKKKPQKCFKFNF</sequence>
<evidence type="ECO:0000256" key="1">
    <source>
        <dbReference type="ARBA" id="ARBA00022473"/>
    </source>
</evidence>
<evidence type="ECO:0000313" key="8">
    <source>
        <dbReference type="EMBL" id="KAK6641099.1"/>
    </source>
</evidence>
<feature type="disulfide bond" evidence="5">
    <location>
        <begin position="96"/>
        <end position="105"/>
    </location>
</feature>
<gene>
    <name evidence="8" type="ORF">RUM44_012801</name>
</gene>
<comment type="caution">
    <text evidence="8">The sequence shown here is derived from an EMBL/GenBank/DDBJ whole genome shotgun (WGS) entry which is preliminary data.</text>
</comment>
<evidence type="ECO:0000256" key="3">
    <source>
        <dbReference type="ARBA" id="ARBA00022737"/>
    </source>
</evidence>
<dbReference type="EMBL" id="JAWJWF010000001">
    <property type="protein sequence ID" value="KAK6641099.1"/>
    <property type="molecule type" value="Genomic_DNA"/>
</dbReference>
<comment type="function">
    <text evidence="6">Putative Notch ligand involved in the mediation of Notch signaling.</text>
</comment>
<keyword evidence="1 6" id="KW-0217">Developmental protein</keyword>
<reference evidence="8 9" key="1">
    <citation type="submission" date="2023-09" db="EMBL/GenBank/DDBJ databases">
        <title>Genomes of two closely related lineages of the louse Polyplax serrata with different host specificities.</title>
        <authorList>
            <person name="Martinu J."/>
            <person name="Tarabai H."/>
            <person name="Stefka J."/>
            <person name="Hypsa V."/>
        </authorList>
    </citation>
    <scope>NUCLEOTIDE SEQUENCE [LARGE SCALE GENOMIC DNA]</scope>
    <source>
        <strain evidence="8">98ZLc_SE</strain>
    </source>
</reference>
<keyword evidence="6" id="KW-1133">Transmembrane helix</keyword>
<dbReference type="Gene3D" id="2.10.25.140">
    <property type="match status" value="1"/>
</dbReference>
<keyword evidence="6" id="KW-0472">Membrane</keyword>
<dbReference type="PROSITE" id="PS51051">
    <property type="entry name" value="DSL"/>
    <property type="match status" value="1"/>
</dbReference>
<feature type="disulfide bond" evidence="5">
    <location>
        <begin position="109"/>
        <end position="121"/>
    </location>
</feature>
<dbReference type="Gene3D" id="2.60.40.3510">
    <property type="match status" value="1"/>
</dbReference>
<protein>
    <recommendedName>
        <fullName evidence="6">Delta-like protein</fullName>
    </recommendedName>
</protein>
<evidence type="ECO:0000256" key="2">
    <source>
        <dbReference type="ARBA" id="ARBA00022536"/>
    </source>
</evidence>
<organism evidence="8 9">
    <name type="scientific">Polyplax serrata</name>
    <name type="common">Common mouse louse</name>
    <dbReference type="NCBI Taxonomy" id="468196"/>
    <lineage>
        <taxon>Eukaryota</taxon>
        <taxon>Metazoa</taxon>
        <taxon>Ecdysozoa</taxon>
        <taxon>Arthropoda</taxon>
        <taxon>Hexapoda</taxon>
        <taxon>Insecta</taxon>
        <taxon>Pterygota</taxon>
        <taxon>Neoptera</taxon>
        <taxon>Paraneoptera</taxon>
        <taxon>Psocodea</taxon>
        <taxon>Troctomorpha</taxon>
        <taxon>Phthiraptera</taxon>
        <taxon>Anoplura</taxon>
        <taxon>Polyplacidae</taxon>
        <taxon>Polyplax</taxon>
    </lineage>
</organism>
<keyword evidence="2 6" id="KW-0245">EGF-like domain</keyword>
<evidence type="ECO:0000256" key="6">
    <source>
        <dbReference type="RuleBase" id="RU280815"/>
    </source>
</evidence>
<dbReference type="Proteomes" id="UP001359485">
    <property type="component" value="Unassembled WGS sequence"/>
</dbReference>
<dbReference type="Pfam" id="PF01414">
    <property type="entry name" value="DSL"/>
    <property type="match status" value="1"/>
</dbReference>
<proteinExistence type="predicted"/>
<name>A0ABR1BG35_POLSC</name>
<accession>A0ABR1BG35</accession>
<dbReference type="InterPro" id="IPR001774">
    <property type="entry name" value="DSL"/>
</dbReference>
<feature type="disulfide bond" evidence="5">
    <location>
        <begin position="129"/>
        <end position="138"/>
    </location>
</feature>
<evidence type="ECO:0000313" key="9">
    <source>
        <dbReference type="Proteomes" id="UP001359485"/>
    </source>
</evidence>
<keyword evidence="3 6" id="KW-0677">Repeat</keyword>
<dbReference type="SMART" id="SM00051">
    <property type="entry name" value="DSL"/>
    <property type="match status" value="1"/>
</dbReference>
<evidence type="ECO:0000256" key="5">
    <source>
        <dbReference type="PROSITE-ProRule" id="PRU00377"/>
    </source>
</evidence>
<evidence type="ECO:0000256" key="4">
    <source>
        <dbReference type="ARBA" id="ARBA00023157"/>
    </source>
</evidence>
<keyword evidence="9" id="KW-1185">Reference proteome</keyword>